<dbReference type="CDD" id="cd00130">
    <property type="entry name" value="PAS"/>
    <property type="match status" value="1"/>
</dbReference>
<dbReference type="InterPro" id="IPR013656">
    <property type="entry name" value="PAS_4"/>
</dbReference>
<dbReference type="CDD" id="cd01949">
    <property type="entry name" value="GGDEF"/>
    <property type="match status" value="1"/>
</dbReference>
<evidence type="ECO:0000259" key="2">
    <source>
        <dbReference type="PROSITE" id="PS50113"/>
    </source>
</evidence>
<organism evidence="4 5">
    <name type="scientific">Micromonospora pattaloongensis</name>
    <dbReference type="NCBI Taxonomy" id="405436"/>
    <lineage>
        <taxon>Bacteria</taxon>
        <taxon>Bacillati</taxon>
        <taxon>Actinomycetota</taxon>
        <taxon>Actinomycetes</taxon>
        <taxon>Micromonosporales</taxon>
        <taxon>Micromonosporaceae</taxon>
        <taxon>Micromonospora</taxon>
    </lineage>
</organism>
<dbReference type="Proteomes" id="UP000242415">
    <property type="component" value="Unassembled WGS sequence"/>
</dbReference>
<dbReference type="SUPFAM" id="SSF55781">
    <property type="entry name" value="GAF domain-like"/>
    <property type="match status" value="1"/>
</dbReference>
<proteinExistence type="predicted"/>
<dbReference type="InterPro" id="IPR000014">
    <property type="entry name" value="PAS"/>
</dbReference>
<dbReference type="NCBIfam" id="TIGR00229">
    <property type="entry name" value="sensory_box"/>
    <property type="match status" value="1"/>
</dbReference>
<dbReference type="InterPro" id="IPR035965">
    <property type="entry name" value="PAS-like_dom_sf"/>
</dbReference>
<dbReference type="AlphaFoldDB" id="A0A1H3MYV7"/>
<dbReference type="SUPFAM" id="SSF55073">
    <property type="entry name" value="Nucleotide cyclase"/>
    <property type="match status" value="1"/>
</dbReference>
<dbReference type="PANTHER" id="PTHR46663">
    <property type="entry name" value="DIGUANYLATE CYCLASE DGCT-RELATED"/>
    <property type="match status" value="1"/>
</dbReference>
<dbReference type="SMART" id="SM00267">
    <property type="entry name" value="GGDEF"/>
    <property type="match status" value="1"/>
</dbReference>
<dbReference type="InterPro" id="IPR000700">
    <property type="entry name" value="PAS-assoc_C"/>
</dbReference>
<keyword evidence="5" id="KW-1185">Reference proteome</keyword>
<dbReference type="Gene3D" id="3.30.450.20">
    <property type="entry name" value="PAS domain"/>
    <property type="match status" value="1"/>
</dbReference>
<dbReference type="Pfam" id="PF00990">
    <property type="entry name" value="GGDEF"/>
    <property type="match status" value="1"/>
</dbReference>
<sequence>MTARSVEARRLQAVVDIARTMTGVAPDQRQVSEAAARAVTELLGDGCSVWLTVPGERTGLARAGAAHRDPRAERLLRHGGDLIEDSWGADLLYAVLEAGIDAILGPAEVAAHLDGPELGAAPWNAVDGLGAVAVVPLGGDGSVRGVLVATREAGKPTYADGDVAFLHAVADTAAATLVAIDRLAFSTAAVDDMRRQAELVDQVSDVIIAWDAEDRVVNWNSAAERVYLYSAAEALGCDAQALLATQFISTATGEAVSRADLLAELGRTGVWNGELRQRRADGDEVQLLCSMTAMTDQFGHVSGAIAINRDVTEHRREEKLALHDALTGLPNRRFLLDHLAQVLNRCAAGAGLVAVLFLDLDGFKRINDDLGHEAGDEVLRVTAERLWSSVRRHDVAARLGGDEFVVVAEQVRDRWNAEELGRRLIAAIGEPVVVAGRTVRVTPSIGVTLVDAASAPLRGPDEVIRSADAAMYTAKRGRSGVSFAA</sequence>
<dbReference type="InterPro" id="IPR052163">
    <property type="entry name" value="DGC-Regulatory_Protein"/>
</dbReference>
<dbReference type="SMART" id="SM00086">
    <property type="entry name" value="PAC"/>
    <property type="match status" value="1"/>
</dbReference>
<dbReference type="InterPro" id="IPR000160">
    <property type="entry name" value="GGDEF_dom"/>
</dbReference>
<dbReference type="InterPro" id="IPR003018">
    <property type="entry name" value="GAF"/>
</dbReference>
<dbReference type="InterPro" id="IPR029787">
    <property type="entry name" value="Nucleotide_cyclase"/>
</dbReference>
<feature type="domain" description="PAS" evidence="1">
    <location>
        <begin position="192"/>
        <end position="236"/>
    </location>
</feature>
<dbReference type="PROSITE" id="PS50112">
    <property type="entry name" value="PAS"/>
    <property type="match status" value="1"/>
</dbReference>
<evidence type="ECO:0000313" key="5">
    <source>
        <dbReference type="Proteomes" id="UP000242415"/>
    </source>
</evidence>
<dbReference type="Pfam" id="PF01590">
    <property type="entry name" value="GAF"/>
    <property type="match status" value="1"/>
</dbReference>
<dbReference type="Gene3D" id="3.30.70.270">
    <property type="match status" value="1"/>
</dbReference>
<feature type="domain" description="GGDEF" evidence="3">
    <location>
        <begin position="351"/>
        <end position="485"/>
    </location>
</feature>
<dbReference type="PROSITE" id="PS50887">
    <property type="entry name" value="GGDEF"/>
    <property type="match status" value="1"/>
</dbReference>
<protein>
    <submittedName>
        <fullName evidence="4">PAS domain S-box-containing protein/diguanylate cyclase (GGDEF) domain-containing protein</fullName>
    </submittedName>
</protein>
<dbReference type="Gene3D" id="3.30.450.40">
    <property type="match status" value="1"/>
</dbReference>
<dbReference type="PANTHER" id="PTHR46663:SF3">
    <property type="entry name" value="SLL0267 PROTEIN"/>
    <property type="match status" value="1"/>
</dbReference>
<evidence type="ECO:0000313" key="4">
    <source>
        <dbReference type="EMBL" id="SDY81786.1"/>
    </source>
</evidence>
<reference evidence="5" key="1">
    <citation type="submission" date="2016-10" db="EMBL/GenBank/DDBJ databases">
        <authorList>
            <person name="Varghese N."/>
            <person name="Submissions S."/>
        </authorList>
    </citation>
    <scope>NUCLEOTIDE SEQUENCE [LARGE SCALE GENOMIC DNA]</scope>
    <source>
        <strain evidence="5">DSM 45245</strain>
    </source>
</reference>
<dbReference type="STRING" id="405436.SAMN05444365_103579"/>
<name>A0A1H3MYV7_9ACTN</name>
<dbReference type="InterPro" id="IPR043128">
    <property type="entry name" value="Rev_trsase/Diguanyl_cyclase"/>
</dbReference>
<evidence type="ECO:0000259" key="1">
    <source>
        <dbReference type="PROSITE" id="PS50112"/>
    </source>
</evidence>
<dbReference type="EMBL" id="FNPH01000003">
    <property type="protein sequence ID" value="SDY81786.1"/>
    <property type="molecule type" value="Genomic_DNA"/>
</dbReference>
<dbReference type="InterPro" id="IPR001610">
    <property type="entry name" value="PAC"/>
</dbReference>
<dbReference type="SUPFAM" id="SSF55785">
    <property type="entry name" value="PYP-like sensor domain (PAS domain)"/>
    <property type="match status" value="1"/>
</dbReference>
<accession>A0A1H3MYV7</accession>
<dbReference type="RefSeq" id="WP_175543597.1">
    <property type="nucleotide sequence ID" value="NZ_FNPH01000003.1"/>
</dbReference>
<dbReference type="NCBIfam" id="TIGR00254">
    <property type="entry name" value="GGDEF"/>
    <property type="match status" value="1"/>
</dbReference>
<feature type="domain" description="PAC" evidence="2">
    <location>
        <begin position="271"/>
        <end position="323"/>
    </location>
</feature>
<dbReference type="PROSITE" id="PS50113">
    <property type="entry name" value="PAC"/>
    <property type="match status" value="1"/>
</dbReference>
<evidence type="ECO:0000259" key="3">
    <source>
        <dbReference type="PROSITE" id="PS50887"/>
    </source>
</evidence>
<gene>
    <name evidence="4" type="ORF">SAMN05444365_103579</name>
</gene>
<dbReference type="InterPro" id="IPR029016">
    <property type="entry name" value="GAF-like_dom_sf"/>
</dbReference>
<dbReference type="Pfam" id="PF08448">
    <property type="entry name" value="PAS_4"/>
    <property type="match status" value="1"/>
</dbReference>